<organism evidence="2 3">
    <name type="scientific">Mucuna pruriens</name>
    <name type="common">Velvet bean</name>
    <name type="synonym">Dolichos pruriens</name>
    <dbReference type="NCBI Taxonomy" id="157652"/>
    <lineage>
        <taxon>Eukaryota</taxon>
        <taxon>Viridiplantae</taxon>
        <taxon>Streptophyta</taxon>
        <taxon>Embryophyta</taxon>
        <taxon>Tracheophyta</taxon>
        <taxon>Spermatophyta</taxon>
        <taxon>Magnoliopsida</taxon>
        <taxon>eudicotyledons</taxon>
        <taxon>Gunneridae</taxon>
        <taxon>Pentapetalae</taxon>
        <taxon>rosids</taxon>
        <taxon>fabids</taxon>
        <taxon>Fabales</taxon>
        <taxon>Fabaceae</taxon>
        <taxon>Papilionoideae</taxon>
        <taxon>50 kb inversion clade</taxon>
        <taxon>NPAAA clade</taxon>
        <taxon>indigoferoid/millettioid clade</taxon>
        <taxon>Phaseoleae</taxon>
        <taxon>Mucuna</taxon>
    </lineage>
</organism>
<name>A0A371GP62_MUCPR</name>
<comment type="caution">
    <text evidence="2">The sequence shown here is derived from an EMBL/GenBank/DDBJ whole genome shotgun (WGS) entry which is preliminary data.</text>
</comment>
<gene>
    <name evidence="2" type="ORF">CR513_25532</name>
</gene>
<dbReference type="AlphaFoldDB" id="A0A371GP62"/>
<feature type="compositionally biased region" description="Basic and acidic residues" evidence="1">
    <location>
        <begin position="127"/>
        <end position="148"/>
    </location>
</feature>
<feature type="compositionally biased region" description="Basic and acidic residues" evidence="1">
    <location>
        <begin position="14"/>
        <end position="25"/>
    </location>
</feature>
<feature type="region of interest" description="Disordered" evidence="1">
    <location>
        <begin position="1"/>
        <end position="39"/>
    </location>
</feature>
<reference evidence="2" key="1">
    <citation type="submission" date="2018-05" db="EMBL/GenBank/DDBJ databases">
        <title>Draft genome of Mucuna pruriens seed.</title>
        <authorList>
            <person name="Nnadi N.E."/>
            <person name="Vos R."/>
            <person name="Hasami M.H."/>
            <person name="Devisetty U.K."/>
            <person name="Aguiy J.C."/>
        </authorList>
    </citation>
    <scope>NUCLEOTIDE SEQUENCE [LARGE SCALE GENOMIC DNA]</scope>
    <source>
        <strain evidence="2">JCA_2017</strain>
    </source>
</reference>
<accession>A0A371GP62</accession>
<proteinExistence type="predicted"/>
<evidence type="ECO:0000256" key="1">
    <source>
        <dbReference type="SAM" id="MobiDB-lite"/>
    </source>
</evidence>
<feature type="region of interest" description="Disordered" evidence="1">
    <location>
        <begin position="118"/>
        <end position="148"/>
    </location>
</feature>
<evidence type="ECO:0000313" key="3">
    <source>
        <dbReference type="Proteomes" id="UP000257109"/>
    </source>
</evidence>
<dbReference type="EMBL" id="QJKJ01004884">
    <property type="protein sequence ID" value="RDX92352.1"/>
    <property type="molecule type" value="Genomic_DNA"/>
</dbReference>
<dbReference type="Proteomes" id="UP000257109">
    <property type="component" value="Unassembled WGS sequence"/>
</dbReference>
<keyword evidence="3" id="KW-1185">Reference proteome</keyword>
<sequence>MSTIHPMPTPCQEPTHRSTPCRDHPQTGSKSRSPCAQHGRLMGSPFVAIGHAQHGRLMKSPFILIPPRSKVPKVERQRIVQPFPYPSSVLRPPSNGTGTEPTCTRLGLGITDLVVTLNPQRNPDPATVKKNEVESDIKDQRRSRKAMECRLPSCSRVSLVESSSNAT</sequence>
<protein>
    <submittedName>
        <fullName evidence="2">Uncharacterized protein</fullName>
    </submittedName>
</protein>
<evidence type="ECO:0000313" key="2">
    <source>
        <dbReference type="EMBL" id="RDX92352.1"/>
    </source>
</evidence>
<feature type="non-terminal residue" evidence="2">
    <location>
        <position position="1"/>
    </location>
</feature>